<accession>A0AAN9G013</accession>
<feature type="domain" description="VWFC" evidence="3">
    <location>
        <begin position="114"/>
        <end position="181"/>
    </location>
</feature>
<comment type="caution">
    <text evidence="4">The sequence shown here is derived from an EMBL/GenBank/DDBJ whole genome shotgun (WGS) entry which is preliminary data.</text>
</comment>
<dbReference type="Pfam" id="PF00093">
    <property type="entry name" value="VWC"/>
    <property type="match status" value="3"/>
</dbReference>
<feature type="domain" description="VWFC" evidence="3">
    <location>
        <begin position="206"/>
        <end position="273"/>
    </location>
</feature>
<dbReference type="Proteomes" id="UP001374579">
    <property type="component" value="Unassembled WGS sequence"/>
</dbReference>
<sequence>MVLRLVRPALLLVFSVLVTCARRDRGVFCTLGGKRYRMGETWHPTLVPFGENACINCTCHEGGNVKCQGIDCPRPDCEEPKIAEGECCPSCDNFDNLPPTVGKEGSKEKEDRRPGCDFDGKTYKDGDVFPSNSTGLRPTRQEQCVICVCAVGKVFCQLKTCLPTKCKKFKSVPDDCCPQCADESDYTDDYRHYLLSDPKQYNRSDADCSTAMGLHRNGSSWHPVIDMIGVAGCITCTCINGNVSCKRLECSALSSASCETPDHPDAPCCRQCAVHKASDRVEVPAGHPKGSKHKDKGKKRKRGRKNRKRKKKGRRKRKKKGVSVRGHRRCKASDREQVHPHRKANVTSVAAILSELCLPRNTDRLVYRGKGDDFEMLAFDNLKTKTVEMLRWEVKKRKLLDTEHSMVLVDEVRPTIMCSQIIGATNKGGFKKLLRKIDSKQKKCKSRGKPCSTRTLEKIIKRDRRLKDLPTQSVCGE</sequence>
<evidence type="ECO:0000313" key="4">
    <source>
        <dbReference type="EMBL" id="KAK7090453.1"/>
    </source>
</evidence>
<dbReference type="PROSITE" id="PS50184">
    <property type="entry name" value="VWFC_2"/>
    <property type="match status" value="3"/>
</dbReference>
<reference evidence="4 5" key="1">
    <citation type="submission" date="2024-02" db="EMBL/GenBank/DDBJ databases">
        <title>Chromosome-scale genome assembly of the rough periwinkle Littorina saxatilis.</title>
        <authorList>
            <person name="De Jode A."/>
            <person name="Faria R."/>
            <person name="Formenti G."/>
            <person name="Sims Y."/>
            <person name="Smith T.P."/>
            <person name="Tracey A."/>
            <person name="Wood J.M.D."/>
            <person name="Zagrodzka Z.B."/>
            <person name="Johannesson K."/>
            <person name="Butlin R.K."/>
            <person name="Leder E.H."/>
        </authorList>
    </citation>
    <scope>NUCLEOTIDE SEQUENCE [LARGE SCALE GENOMIC DNA]</scope>
    <source>
        <strain evidence="4">Snail1</strain>
        <tissue evidence="4">Muscle</tissue>
    </source>
</reference>
<protein>
    <recommendedName>
        <fullName evidence="3">VWFC domain-containing protein</fullName>
    </recommendedName>
</protein>
<feature type="region of interest" description="Disordered" evidence="1">
    <location>
        <begin position="280"/>
        <end position="343"/>
    </location>
</feature>
<dbReference type="GO" id="GO:0030154">
    <property type="term" value="P:cell differentiation"/>
    <property type="evidence" value="ECO:0007669"/>
    <property type="project" value="TreeGrafter"/>
</dbReference>
<dbReference type="InterPro" id="IPR001007">
    <property type="entry name" value="VWF_dom"/>
</dbReference>
<dbReference type="GO" id="GO:0005615">
    <property type="term" value="C:extracellular space"/>
    <property type="evidence" value="ECO:0007669"/>
    <property type="project" value="TreeGrafter"/>
</dbReference>
<name>A0AAN9G013_9CAEN</name>
<evidence type="ECO:0000259" key="3">
    <source>
        <dbReference type="PROSITE" id="PS50184"/>
    </source>
</evidence>
<dbReference type="GO" id="GO:0030514">
    <property type="term" value="P:negative regulation of BMP signaling pathway"/>
    <property type="evidence" value="ECO:0007669"/>
    <property type="project" value="TreeGrafter"/>
</dbReference>
<feature type="chain" id="PRO_5042914906" description="VWFC domain-containing protein" evidence="2">
    <location>
        <begin position="22"/>
        <end position="477"/>
    </location>
</feature>
<keyword evidence="2" id="KW-0732">Signal</keyword>
<dbReference type="AlphaFoldDB" id="A0AAN9G013"/>
<feature type="compositionally biased region" description="Basic residues" evidence="1">
    <location>
        <begin position="289"/>
        <end position="330"/>
    </location>
</feature>
<evidence type="ECO:0000256" key="1">
    <source>
        <dbReference type="SAM" id="MobiDB-lite"/>
    </source>
</evidence>
<dbReference type="EMBL" id="JBAMIC010000024">
    <property type="protein sequence ID" value="KAK7090453.1"/>
    <property type="molecule type" value="Genomic_DNA"/>
</dbReference>
<proteinExistence type="predicted"/>
<gene>
    <name evidence="4" type="ORF">V1264_010249</name>
</gene>
<dbReference type="SUPFAM" id="SSF57603">
    <property type="entry name" value="FnI-like domain"/>
    <property type="match status" value="3"/>
</dbReference>
<dbReference type="GO" id="GO:0036122">
    <property type="term" value="F:BMP binding"/>
    <property type="evidence" value="ECO:0007669"/>
    <property type="project" value="TreeGrafter"/>
</dbReference>
<dbReference type="SMART" id="SM00214">
    <property type="entry name" value="VWC"/>
    <property type="match status" value="3"/>
</dbReference>
<feature type="domain" description="VWFC" evidence="3">
    <location>
        <begin position="27"/>
        <end position="92"/>
    </location>
</feature>
<organism evidence="4 5">
    <name type="scientific">Littorina saxatilis</name>
    <dbReference type="NCBI Taxonomy" id="31220"/>
    <lineage>
        <taxon>Eukaryota</taxon>
        <taxon>Metazoa</taxon>
        <taxon>Spiralia</taxon>
        <taxon>Lophotrochozoa</taxon>
        <taxon>Mollusca</taxon>
        <taxon>Gastropoda</taxon>
        <taxon>Caenogastropoda</taxon>
        <taxon>Littorinimorpha</taxon>
        <taxon>Littorinoidea</taxon>
        <taxon>Littorinidae</taxon>
        <taxon>Littorina</taxon>
    </lineage>
</organism>
<dbReference type="PANTHER" id="PTHR46303">
    <property type="entry name" value="VWFC DOMAIN-CONTAINING PROTEIN"/>
    <property type="match status" value="1"/>
</dbReference>
<keyword evidence="5" id="KW-1185">Reference proteome</keyword>
<dbReference type="PANTHER" id="PTHR46303:SF1">
    <property type="entry name" value="VWFC DOMAIN-CONTAINING PROTEIN"/>
    <property type="match status" value="1"/>
</dbReference>
<evidence type="ECO:0000256" key="2">
    <source>
        <dbReference type="SAM" id="SignalP"/>
    </source>
</evidence>
<dbReference type="PROSITE" id="PS01208">
    <property type="entry name" value="VWFC_1"/>
    <property type="match status" value="3"/>
</dbReference>
<dbReference type="Gene3D" id="2.10.70.10">
    <property type="entry name" value="Complement Module, domain 1"/>
    <property type="match status" value="1"/>
</dbReference>
<feature type="signal peptide" evidence="2">
    <location>
        <begin position="1"/>
        <end position="21"/>
    </location>
</feature>
<dbReference type="Gene3D" id="6.20.200.20">
    <property type="match status" value="2"/>
</dbReference>
<dbReference type="InterPro" id="IPR045717">
    <property type="entry name" value="CHRDL1/2"/>
</dbReference>
<evidence type="ECO:0000313" key="5">
    <source>
        <dbReference type="Proteomes" id="UP001374579"/>
    </source>
</evidence>